<dbReference type="EC" id="2.3.2.2" evidence="4"/>
<comment type="subunit">
    <text evidence="4">This enzyme consists of two polypeptide chains, which are synthesized in precursor form from a single polypeptide.</text>
</comment>
<keyword evidence="4 6" id="KW-0012">Acyltransferase</keyword>
<keyword evidence="4" id="KW-0378">Hydrolase</keyword>
<dbReference type="InterPro" id="IPR043137">
    <property type="entry name" value="GGT_ssub_C"/>
</dbReference>
<proteinExistence type="inferred from homology"/>
<evidence type="ECO:0000256" key="5">
    <source>
        <dbReference type="SAM" id="SignalP"/>
    </source>
</evidence>
<evidence type="ECO:0000256" key="4">
    <source>
        <dbReference type="RuleBase" id="RU368036"/>
    </source>
</evidence>
<organism evidence="6 7">
    <name type="scientific">Flagellimonas spongiicola</name>
    <dbReference type="NCBI Taxonomy" id="2942208"/>
    <lineage>
        <taxon>Bacteria</taxon>
        <taxon>Pseudomonadati</taxon>
        <taxon>Bacteroidota</taxon>
        <taxon>Flavobacteriia</taxon>
        <taxon>Flavobacteriales</taxon>
        <taxon>Flavobacteriaceae</taxon>
        <taxon>Flagellimonas</taxon>
    </lineage>
</organism>
<evidence type="ECO:0000256" key="2">
    <source>
        <dbReference type="ARBA" id="ARBA00001089"/>
    </source>
</evidence>
<comment type="catalytic activity">
    <reaction evidence="1 4">
        <text>an S-substituted glutathione + H2O = an S-substituted L-cysteinylglycine + L-glutamate</text>
        <dbReference type="Rhea" id="RHEA:59468"/>
        <dbReference type="ChEBI" id="CHEBI:15377"/>
        <dbReference type="ChEBI" id="CHEBI:29985"/>
        <dbReference type="ChEBI" id="CHEBI:90779"/>
        <dbReference type="ChEBI" id="CHEBI:143103"/>
        <dbReference type="EC" id="3.4.19.13"/>
    </reaction>
</comment>
<keyword evidence="7" id="KW-1185">Reference proteome</keyword>
<dbReference type="InterPro" id="IPR052896">
    <property type="entry name" value="GGT-like_enzyme"/>
</dbReference>
<dbReference type="Pfam" id="PF01019">
    <property type="entry name" value="G_glu_transpept"/>
    <property type="match status" value="1"/>
</dbReference>
<comment type="pathway">
    <text evidence="4">Sulfur metabolism; glutathione metabolism.</text>
</comment>
<dbReference type="RefSeq" id="WP_249657687.1">
    <property type="nucleotide sequence ID" value="NZ_JAMFMA010000002.1"/>
</dbReference>
<comment type="similarity">
    <text evidence="4">Belongs to the gamma-glutamyltransferase family.</text>
</comment>
<dbReference type="PANTHER" id="PTHR43881">
    <property type="entry name" value="GAMMA-GLUTAMYLTRANSPEPTIDASE (AFU_ORTHOLOGUE AFUA_4G13580)"/>
    <property type="match status" value="1"/>
</dbReference>
<dbReference type="InterPro" id="IPR000101">
    <property type="entry name" value="GGT_peptidase"/>
</dbReference>
<sequence>MKKSLWGFLAFALLSGVTTAQDRITGESFATRSVVLGQNGMVATSHPLATQIGLEMLKNGGNAIDAAIAANAALGLMEPTGCGIGGDLFAIVWDGKTKKLYGLNASGRSPQKLTLDYFQEQGMAKIPSHGPLPVSVPGAVDGWFELHQKFGSRPMTEILAPAIDYAEKGFPLTELIAWYIQRTVPFFESKGFPNIEDTYKAQNGGKLPDEGEIYKNPYLANTYRKIAEGGRDAFYKGDIAKTVGKFIKEQGGFLSAKDFAAHKSEWVEPVSINYRGYDVWELPPNGQGIAALQMLKILEGYDFSTIEFGSAEHLHLFTEAKKLAFEDRAKYYADMDFFDVPVDELLSENYAKDRRALIGDRAGTYSAGEISAGETIYMTVADNEGTMISLIQSNYRGMGSGMAPPKLGFMLQDRGELFSLKRGQANTYEPRKRPFHTIIPAFVTKDGKPYLSFGVMGGDFQPMGHTQIVMNLVDFGMNIQEAGDAPRWDHTGGASPMGATTEDTGLIRTESGIPYSTIRGLMDKGHRMGTARGIYGGYQAILWDDENKVYHGASESRKDGQAAGY</sequence>
<dbReference type="EC" id="3.4.19.13" evidence="4"/>
<keyword evidence="4" id="KW-0317">Glutathione biosynthesis</keyword>
<comment type="caution">
    <text evidence="6">The sequence shown here is derived from an EMBL/GenBank/DDBJ whole genome shotgun (WGS) entry which is preliminary data.</text>
</comment>
<dbReference type="PRINTS" id="PR01210">
    <property type="entry name" value="GGTRANSPTASE"/>
</dbReference>
<comment type="catalytic activity">
    <reaction evidence="3 4">
        <text>an N-terminal (5-L-glutamyl)-[peptide] + an alpha-amino acid = 5-L-glutamyl amino acid + an N-terminal L-alpha-aminoacyl-[peptide]</text>
        <dbReference type="Rhea" id="RHEA:23904"/>
        <dbReference type="Rhea" id="RHEA-COMP:9780"/>
        <dbReference type="Rhea" id="RHEA-COMP:9795"/>
        <dbReference type="ChEBI" id="CHEBI:77644"/>
        <dbReference type="ChEBI" id="CHEBI:78597"/>
        <dbReference type="ChEBI" id="CHEBI:78599"/>
        <dbReference type="ChEBI" id="CHEBI:78608"/>
        <dbReference type="EC" id="2.3.2.2"/>
    </reaction>
</comment>
<feature type="chain" id="PRO_5046152720" description="Glutathione hydrolase proenzyme" evidence="5">
    <location>
        <begin position="21"/>
        <end position="565"/>
    </location>
</feature>
<gene>
    <name evidence="6" type="primary">ggt</name>
    <name evidence="6" type="ORF">M3P19_10840</name>
</gene>
<dbReference type="EMBL" id="JAMFMA010000002">
    <property type="protein sequence ID" value="MCL6274510.1"/>
    <property type="molecule type" value="Genomic_DNA"/>
</dbReference>
<feature type="signal peptide" evidence="5">
    <location>
        <begin position="1"/>
        <end position="20"/>
    </location>
</feature>
<comment type="catalytic activity">
    <reaction evidence="2 4">
        <text>glutathione + H2O = L-cysteinylglycine + L-glutamate</text>
        <dbReference type="Rhea" id="RHEA:28807"/>
        <dbReference type="ChEBI" id="CHEBI:15377"/>
        <dbReference type="ChEBI" id="CHEBI:29985"/>
        <dbReference type="ChEBI" id="CHEBI:57925"/>
        <dbReference type="ChEBI" id="CHEBI:61694"/>
        <dbReference type="EC" id="3.4.19.13"/>
    </reaction>
</comment>
<dbReference type="NCBIfam" id="TIGR00066">
    <property type="entry name" value="g_glut_trans"/>
    <property type="match status" value="1"/>
</dbReference>
<comment type="PTM">
    <text evidence="4">Cleaved by autocatalysis into a large and a small subunit.</text>
</comment>
<keyword evidence="4 6" id="KW-0808">Transferase</keyword>
<dbReference type="GO" id="GO:0103068">
    <property type="term" value="F:leukotriene C4 gamma-glutamyl transferase activity"/>
    <property type="evidence" value="ECO:0007669"/>
    <property type="project" value="UniProtKB-EC"/>
</dbReference>
<dbReference type="Gene3D" id="1.10.246.230">
    <property type="match status" value="1"/>
</dbReference>
<evidence type="ECO:0000313" key="7">
    <source>
        <dbReference type="Proteomes" id="UP001203607"/>
    </source>
</evidence>
<keyword evidence="5" id="KW-0732">Signal</keyword>
<dbReference type="SUPFAM" id="SSF56235">
    <property type="entry name" value="N-terminal nucleophile aminohydrolases (Ntn hydrolases)"/>
    <property type="match status" value="1"/>
</dbReference>
<protein>
    <recommendedName>
        <fullName evidence="4">Glutathione hydrolase proenzyme</fullName>
        <ecNumber evidence="4">2.3.2.2</ecNumber>
        <ecNumber evidence="4">3.4.19.13</ecNumber>
    </recommendedName>
    <component>
        <recommendedName>
            <fullName evidence="4">Glutathione hydrolase large chain</fullName>
        </recommendedName>
    </component>
    <component>
        <recommendedName>
            <fullName evidence="4">Glutathione hydrolase small chain</fullName>
        </recommendedName>
    </component>
</protein>
<keyword evidence="4" id="KW-0865">Zymogen</keyword>
<evidence type="ECO:0000313" key="6">
    <source>
        <dbReference type="EMBL" id="MCL6274510.1"/>
    </source>
</evidence>
<reference evidence="6 7" key="1">
    <citation type="submission" date="2022-05" db="EMBL/GenBank/DDBJ databases">
        <authorList>
            <person name="Park J.-S."/>
        </authorList>
    </citation>
    <scope>NUCLEOTIDE SEQUENCE [LARGE SCALE GENOMIC DNA]</scope>
    <source>
        <strain evidence="6 7">2012CJ35-5</strain>
    </source>
</reference>
<dbReference type="PANTHER" id="PTHR43881:SF1">
    <property type="entry name" value="GAMMA-GLUTAMYLTRANSPEPTIDASE (AFU_ORTHOLOGUE AFUA_4G13580)"/>
    <property type="match status" value="1"/>
</dbReference>
<dbReference type="Gene3D" id="3.60.20.40">
    <property type="match status" value="1"/>
</dbReference>
<dbReference type="InterPro" id="IPR029055">
    <property type="entry name" value="Ntn_hydrolases_N"/>
</dbReference>
<name>A0ABT0PT14_9FLAO</name>
<evidence type="ECO:0000256" key="3">
    <source>
        <dbReference type="ARBA" id="ARBA00047417"/>
    </source>
</evidence>
<evidence type="ECO:0000256" key="1">
    <source>
        <dbReference type="ARBA" id="ARBA00001049"/>
    </source>
</evidence>
<dbReference type="Proteomes" id="UP001203607">
    <property type="component" value="Unassembled WGS sequence"/>
</dbReference>
<accession>A0ABT0PT14</accession>